<feature type="region of interest" description="Disordered" evidence="1">
    <location>
        <begin position="36"/>
        <end position="183"/>
    </location>
</feature>
<dbReference type="OrthoDB" id="123207at2759"/>
<protein>
    <submittedName>
        <fullName evidence="3 4">Uncharacterized protein LOC111350844</fullName>
    </submittedName>
</protein>
<dbReference type="RefSeq" id="XP_022818310.1">
    <property type="nucleotide sequence ID" value="XM_022962542.1"/>
</dbReference>
<dbReference type="RefSeq" id="XP_022818311.1">
    <property type="nucleotide sequence ID" value="XM_022962543.1"/>
</dbReference>
<feature type="compositionally biased region" description="Acidic residues" evidence="1">
    <location>
        <begin position="36"/>
        <end position="46"/>
    </location>
</feature>
<evidence type="ECO:0000313" key="2">
    <source>
        <dbReference type="Proteomes" id="UP000301870"/>
    </source>
</evidence>
<name>A0A9J7IMH1_SPOLT</name>
<dbReference type="Proteomes" id="UP000301870">
    <property type="component" value="Chromosome 12"/>
</dbReference>
<feature type="compositionally biased region" description="Acidic residues" evidence="1">
    <location>
        <begin position="59"/>
        <end position="72"/>
    </location>
</feature>
<accession>A0A9J7IMH1</accession>
<feature type="compositionally biased region" description="Polar residues" evidence="1">
    <location>
        <begin position="151"/>
        <end position="161"/>
    </location>
</feature>
<dbReference type="GeneID" id="111350844"/>
<proteinExistence type="predicted"/>
<reference evidence="3 4" key="1">
    <citation type="submission" date="2025-04" db="UniProtKB">
        <authorList>
            <consortium name="RefSeq"/>
        </authorList>
    </citation>
    <scope>IDENTIFICATION</scope>
    <source>
        <strain evidence="3 4">Ishihara</strain>
        <tissue evidence="3 4">Whole body</tissue>
    </source>
</reference>
<keyword evidence="2" id="KW-1185">Reference proteome</keyword>
<evidence type="ECO:0000313" key="4">
    <source>
        <dbReference type="RefSeq" id="XP_022818311.1"/>
    </source>
</evidence>
<evidence type="ECO:0000256" key="1">
    <source>
        <dbReference type="SAM" id="MobiDB-lite"/>
    </source>
</evidence>
<dbReference type="AlphaFoldDB" id="A0A9J7IMH1"/>
<evidence type="ECO:0000313" key="3">
    <source>
        <dbReference type="RefSeq" id="XP_022818310.1"/>
    </source>
</evidence>
<sequence length="233" mass="26255">MAVQLIDARGQKRTSTSEYLLELIGDGNESEIEGFEDEECLEEEGIDSVPDRVAGQSYSDDEISNSEREEEATNIQVPEIIRPSLNTVCVGSQRGRGDSQRGGGPSQRNRGVCQRGRSVSRRHHLPDRSPSAPTTSHGNSRHRTRDRMSRNDQLLNLSGTSPPLPSVRAQSEVTQRNRDPSRRRLWKSIPFDQKEHNFPPRNNKLLEGLSNTSRTILTMHFMRKLLTAQIITT</sequence>
<dbReference type="KEGG" id="sliu:111350844"/>
<organism evidence="2 3">
    <name type="scientific">Spodoptera litura</name>
    <name type="common">Asian cotton leafworm</name>
    <dbReference type="NCBI Taxonomy" id="69820"/>
    <lineage>
        <taxon>Eukaryota</taxon>
        <taxon>Metazoa</taxon>
        <taxon>Ecdysozoa</taxon>
        <taxon>Arthropoda</taxon>
        <taxon>Hexapoda</taxon>
        <taxon>Insecta</taxon>
        <taxon>Pterygota</taxon>
        <taxon>Neoptera</taxon>
        <taxon>Endopterygota</taxon>
        <taxon>Lepidoptera</taxon>
        <taxon>Glossata</taxon>
        <taxon>Ditrysia</taxon>
        <taxon>Noctuoidea</taxon>
        <taxon>Noctuidae</taxon>
        <taxon>Amphipyrinae</taxon>
        <taxon>Spodoptera</taxon>
    </lineage>
</organism>
<gene>
    <name evidence="3 4" type="primary">LOC111350844</name>
</gene>